<dbReference type="SUPFAM" id="SSF55469">
    <property type="entry name" value="FMN-dependent nitroreductase-like"/>
    <property type="match status" value="1"/>
</dbReference>
<dbReference type="Gene3D" id="3.40.109.10">
    <property type="entry name" value="NADH Oxidase"/>
    <property type="match status" value="1"/>
</dbReference>
<reference evidence="1 2" key="1">
    <citation type="submission" date="2022-06" db="EMBL/GenBank/DDBJ databases">
        <title>Mycolicibacterium sp. CAU 1645 isolated from seawater.</title>
        <authorList>
            <person name="Kim W."/>
        </authorList>
    </citation>
    <scope>NUCLEOTIDE SEQUENCE [LARGE SCALE GENOMIC DNA]</scope>
    <source>
        <strain evidence="1 2">CAU 1645</strain>
    </source>
</reference>
<accession>A0ABT1LVN3</accession>
<protein>
    <submittedName>
        <fullName evidence="1">NAD(P)H nitroreductase</fullName>
    </submittedName>
</protein>
<dbReference type="RefSeq" id="WP_255058278.1">
    <property type="nucleotide sequence ID" value="NZ_JANDBD010000001.1"/>
</dbReference>
<gene>
    <name evidence="1" type="ORF">NM203_02020</name>
</gene>
<dbReference type="PANTHER" id="PTHR23026:SF123">
    <property type="entry name" value="NAD(P)H NITROREDUCTASE RV3131-RELATED"/>
    <property type="match status" value="1"/>
</dbReference>
<sequence length="320" mass="35091">MLRDGVELACRAPSLHNSQPWRWVVDRGTLHLFADRARLLPGADSAGRDLLLSCGAALDHLRVAMAASGWETIVGRLPDPQEPDHLAAMTFRRSETVTDAQRRRADAILRRRTDRSPYEVPANWPELEPRLLSSVVSHDVLADVVQDSERPTLALASRLTETLREYDEVYQAELEWYTSPYAVGEGIPPTALPAGSEARHTDVTRFFPSGARDDQHHGIGDDRSKILVLSTHDGTDRIDVLRCGEALSGVLLEGTLAGLASCTLTHLTESTLHRDVIRSVTRAGGSPQVLIRFGSAATVTEPQPMTPRRPLADVLRGVPT</sequence>
<dbReference type="PANTHER" id="PTHR23026">
    <property type="entry name" value="NADPH NITROREDUCTASE"/>
    <property type="match status" value="1"/>
</dbReference>
<comment type="caution">
    <text evidence="1">The sequence shown here is derived from an EMBL/GenBank/DDBJ whole genome shotgun (WGS) entry which is preliminary data.</text>
</comment>
<proteinExistence type="predicted"/>
<dbReference type="NCBIfam" id="NF047509">
    <property type="entry name" value="Rv3131_FMN_oxido"/>
    <property type="match status" value="1"/>
</dbReference>
<keyword evidence="2" id="KW-1185">Reference proteome</keyword>
<dbReference type="InterPro" id="IPR050627">
    <property type="entry name" value="Nitroreductase/BluB"/>
</dbReference>
<dbReference type="InterPro" id="IPR000415">
    <property type="entry name" value="Nitroreductase-like"/>
</dbReference>
<name>A0ABT1LVN3_9MYCO</name>
<evidence type="ECO:0000313" key="1">
    <source>
        <dbReference type="EMBL" id="MCP9270958.1"/>
    </source>
</evidence>
<dbReference type="EMBL" id="JANDBD010000001">
    <property type="protein sequence ID" value="MCP9270958.1"/>
    <property type="molecule type" value="Genomic_DNA"/>
</dbReference>
<organism evidence="1 2">
    <name type="scientific">Mycolicibacterium arenosum</name>
    <dbReference type="NCBI Taxonomy" id="2952157"/>
    <lineage>
        <taxon>Bacteria</taxon>
        <taxon>Bacillati</taxon>
        <taxon>Actinomycetota</taxon>
        <taxon>Actinomycetes</taxon>
        <taxon>Mycobacteriales</taxon>
        <taxon>Mycobacteriaceae</taxon>
        <taxon>Mycolicibacterium</taxon>
    </lineage>
</organism>
<dbReference type="Proteomes" id="UP001651690">
    <property type="component" value="Unassembled WGS sequence"/>
</dbReference>
<evidence type="ECO:0000313" key="2">
    <source>
        <dbReference type="Proteomes" id="UP001651690"/>
    </source>
</evidence>